<dbReference type="RefSeq" id="XP_033459124.1">
    <property type="nucleotide sequence ID" value="XM_033602571.1"/>
</dbReference>
<name>A0A6J3M2F5_9PEZI</name>
<evidence type="ECO:0000256" key="6">
    <source>
        <dbReference type="ARBA" id="ARBA00023136"/>
    </source>
</evidence>
<organism evidence="11">
    <name type="scientific">Dissoconium aciculare CBS 342.82</name>
    <dbReference type="NCBI Taxonomy" id="1314786"/>
    <lineage>
        <taxon>Eukaryota</taxon>
        <taxon>Fungi</taxon>
        <taxon>Dikarya</taxon>
        <taxon>Ascomycota</taxon>
        <taxon>Pezizomycotina</taxon>
        <taxon>Dothideomycetes</taxon>
        <taxon>Dothideomycetidae</taxon>
        <taxon>Mycosphaerellales</taxon>
        <taxon>Dissoconiaceae</taxon>
        <taxon>Dissoconium</taxon>
    </lineage>
</organism>
<feature type="region of interest" description="Disordered" evidence="7">
    <location>
        <begin position="228"/>
        <end position="250"/>
    </location>
</feature>
<feature type="region of interest" description="Disordered" evidence="7">
    <location>
        <begin position="113"/>
        <end position="167"/>
    </location>
</feature>
<dbReference type="Pfam" id="PF02535">
    <property type="entry name" value="Zip"/>
    <property type="match status" value="1"/>
</dbReference>
<dbReference type="InterPro" id="IPR045891">
    <property type="entry name" value="ZIP9"/>
</dbReference>
<dbReference type="PANTHER" id="PTHR16133">
    <property type="entry name" value="SOLUTE CARRIER FAMILY 39 ZINC TRANSPORTER , MEMBER 9-RELATED"/>
    <property type="match status" value="1"/>
</dbReference>
<feature type="transmembrane region" description="Helical" evidence="8">
    <location>
        <begin position="171"/>
        <end position="187"/>
    </location>
</feature>
<sequence>MYQPKMWAGLLMLLLLSIVMAAASFFAGLLPLSLNLTPRQLRLITALGTGVLVGTALIVIIPEGVETLYRASEEAHNHRTRSLDLALRDVVALGPAVSNVEIHGSFPRDGVFTYDPDVSGRTGPDDGYPGTNEDGEGDALHPIVGSPSHDSGSASDPKSGKDESAHRDPHVWVGVSLIAGFILMYLIDTLPEQASTSLSQQPQRFPISLNSFSFNRLRSFSNPIIEDESLDDHENASGGGRSIDKSSRPSSTTLGLVIHAAADGIALGASSAASGGSGKRNLSLIIFIALMLHKAPAAFGLTSVLLKQGLSKRMARAHLVVFSLAAPVGALLTWSAVHILGFAGSADSTEGEFICGLLLLFSGGTFLYVAVHTMQESSKPGGRHSHDGENGYASVENPYAPSSAQGINSKSPSNSDGMLSVLVTVGGMLLPLLTQWGHAH</sequence>
<reference evidence="11" key="2">
    <citation type="submission" date="2020-04" db="EMBL/GenBank/DDBJ databases">
        <authorList>
            <consortium name="NCBI Genome Project"/>
        </authorList>
    </citation>
    <scope>NUCLEOTIDE SEQUENCE</scope>
    <source>
        <strain evidence="11">CBS 342.82</strain>
    </source>
</reference>
<dbReference type="GeneID" id="54360371"/>
<dbReference type="PANTHER" id="PTHR16133:SF0">
    <property type="entry name" value="ZINC_IRON REGULATED TRANSPORTER-RELATED PROTEIN 102B, ISOFORM E"/>
    <property type="match status" value="1"/>
</dbReference>
<evidence type="ECO:0000256" key="3">
    <source>
        <dbReference type="ARBA" id="ARBA00022692"/>
    </source>
</evidence>
<protein>
    <submittedName>
        <fullName evidence="11">Zinc/iron permease</fullName>
    </submittedName>
</protein>
<evidence type="ECO:0000313" key="10">
    <source>
        <dbReference type="Proteomes" id="UP000504637"/>
    </source>
</evidence>
<dbReference type="GO" id="GO:0006829">
    <property type="term" value="P:zinc ion transport"/>
    <property type="evidence" value="ECO:0007669"/>
    <property type="project" value="InterPro"/>
</dbReference>
<accession>A0A6J3M2F5</accession>
<keyword evidence="3 8" id="KW-0812">Transmembrane</keyword>
<feature type="signal peptide" evidence="9">
    <location>
        <begin position="1"/>
        <end position="21"/>
    </location>
</feature>
<feature type="compositionally biased region" description="Basic and acidic residues" evidence="7">
    <location>
        <begin position="158"/>
        <end position="167"/>
    </location>
</feature>
<dbReference type="GO" id="GO:0000139">
    <property type="term" value="C:Golgi membrane"/>
    <property type="evidence" value="ECO:0007669"/>
    <property type="project" value="UniProtKB-SubCell"/>
</dbReference>
<dbReference type="Proteomes" id="UP000504637">
    <property type="component" value="Unplaced"/>
</dbReference>
<dbReference type="OrthoDB" id="19859at2759"/>
<feature type="transmembrane region" description="Helical" evidence="8">
    <location>
        <begin position="43"/>
        <end position="61"/>
    </location>
</feature>
<proteinExistence type="predicted"/>
<keyword evidence="6 8" id="KW-0472">Membrane</keyword>
<feature type="transmembrane region" description="Helical" evidence="8">
    <location>
        <begin position="417"/>
        <end position="437"/>
    </location>
</feature>
<dbReference type="InterPro" id="IPR003689">
    <property type="entry name" value="ZIP"/>
</dbReference>
<evidence type="ECO:0000256" key="8">
    <source>
        <dbReference type="SAM" id="Phobius"/>
    </source>
</evidence>
<feature type="transmembrane region" description="Helical" evidence="8">
    <location>
        <begin position="284"/>
        <end position="306"/>
    </location>
</feature>
<keyword evidence="9" id="KW-0732">Signal</keyword>
<evidence type="ECO:0000256" key="9">
    <source>
        <dbReference type="SAM" id="SignalP"/>
    </source>
</evidence>
<gene>
    <name evidence="11" type="ORF">K489DRAFT_358020</name>
</gene>
<feature type="transmembrane region" description="Helical" evidence="8">
    <location>
        <begin position="318"/>
        <end position="341"/>
    </location>
</feature>
<evidence type="ECO:0000256" key="4">
    <source>
        <dbReference type="ARBA" id="ARBA00022989"/>
    </source>
</evidence>
<reference evidence="11" key="3">
    <citation type="submission" date="2025-08" db="UniProtKB">
        <authorList>
            <consortium name="RefSeq"/>
        </authorList>
    </citation>
    <scope>IDENTIFICATION</scope>
    <source>
        <strain evidence="11">CBS 342.82</strain>
    </source>
</reference>
<evidence type="ECO:0000313" key="11">
    <source>
        <dbReference type="RefSeq" id="XP_033459124.1"/>
    </source>
</evidence>
<keyword evidence="4 8" id="KW-1133">Transmembrane helix</keyword>
<reference evidence="11" key="1">
    <citation type="submission" date="2020-01" db="EMBL/GenBank/DDBJ databases">
        <authorList>
            <consortium name="DOE Joint Genome Institute"/>
            <person name="Haridas S."/>
            <person name="Albert R."/>
            <person name="Binder M."/>
            <person name="Bloem J."/>
            <person name="Labutti K."/>
            <person name="Salamov A."/>
            <person name="Andreopoulos B."/>
            <person name="Baker S.E."/>
            <person name="Barry K."/>
            <person name="Bills G."/>
            <person name="Bluhm B.H."/>
            <person name="Cannon C."/>
            <person name="Castanera R."/>
            <person name="Culley D.E."/>
            <person name="Daum C."/>
            <person name="Ezra D."/>
            <person name="Gonzalez J.B."/>
            <person name="Henrissat B."/>
            <person name="Kuo A."/>
            <person name="Liang C."/>
            <person name="Lipzen A."/>
            <person name="Lutzoni F."/>
            <person name="Magnuson J."/>
            <person name="Mondo S."/>
            <person name="Nolan M."/>
            <person name="Ohm R."/>
            <person name="Pangilinan J."/>
            <person name="Park H.-J."/>
            <person name="Ramirez L."/>
            <person name="Alfaro M."/>
            <person name="Sun H."/>
            <person name="Tritt A."/>
            <person name="Yoshinaga Y."/>
            <person name="Zwiers L.-H."/>
            <person name="Turgeon B.G."/>
            <person name="Goodwin S.B."/>
            <person name="Spatafora J.W."/>
            <person name="Crous P.W."/>
            <person name="Grigoriev I.V."/>
        </authorList>
    </citation>
    <scope>NUCLEOTIDE SEQUENCE</scope>
    <source>
        <strain evidence="11">CBS 342.82</strain>
    </source>
</reference>
<dbReference type="AlphaFoldDB" id="A0A6J3M2F5"/>
<evidence type="ECO:0000256" key="5">
    <source>
        <dbReference type="ARBA" id="ARBA00023034"/>
    </source>
</evidence>
<comment type="subcellular location">
    <subcellularLocation>
        <location evidence="1">Endomembrane system</location>
        <topology evidence="1">Multi-pass membrane protein</topology>
    </subcellularLocation>
    <subcellularLocation>
        <location evidence="2">Golgi apparatus membrane</location>
    </subcellularLocation>
</comment>
<keyword evidence="5" id="KW-0333">Golgi apparatus</keyword>
<evidence type="ECO:0000256" key="7">
    <source>
        <dbReference type="SAM" id="MobiDB-lite"/>
    </source>
</evidence>
<feature type="transmembrane region" description="Helical" evidence="8">
    <location>
        <begin position="353"/>
        <end position="371"/>
    </location>
</feature>
<feature type="chain" id="PRO_5027024116" evidence="9">
    <location>
        <begin position="22"/>
        <end position="440"/>
    </location>
</feature>
<keyword evidence="10" id="KW-1185">Reference proteome</keyword>
<evidence type="ECO:0000256" key="1">
    <source>
        <dbReference type="ARBA" id="ARBA00004127"/>
    </source>
</evidence>
<dbReference type="GO" id="GO:0046873">
    <property type="term" value="F:metal ion transmembrane transporter activity"/>
    <property type="evidence" value="ECO:0007669"/>
    <property type="project" value="InterPro"/>
</dbReference>
<evidence type="ECO:0000256" key="2">
    <source>
        <dbReference type="ARBA" id="ARBA00004394"/>
    </source>
</evidence>